<dbReference type="EMBL" id="PNYC01000011">
    <property type="protein sequence ID" value="PMS35458.1"/>
    <property type="molecule type" value="Genomic_DNA"/>
</dbReference>
<evidence type="ECO:0000313" key="5">
    <source>
        <dbReference type="Proteomes" id="UP000235777"/>
    </source>
</evidence>
<organism evidence="4 5">
    <name type="scientific">Trinickia symbiotica</name>
    <dbReference type="NCBI Taxonomy" id="863227"/>
    <lineage>
        <taxon>Bacteria</taxon>
        <taxon>Pseudomonadati</taxon>
        <taxon>Pseudomonadota</taxon>
        <taxon>Betaproteobacteria</taxon>
        <taxon>Burkholderiales</taxon>
        <taxon>Burkholderiaceae</taxon>
        <taxon>Trinickia</taxon>
    </lineage>
</organism>
<dbReference type="PANTHER" id="PTHR32347:SF23">
    <property type="entry name" value="BLL5650 PROTEIN"/>
    <property type="match status" value="1"/>
</dbReference>
<evidence type="ECO:0000256" key="1">
    <source>
        <dbReference type="ARBA" id="ARBA00004196"/>
    </source>
</evidence>
<feature type="transmembrane region" description="Helical" evidence="3">
    <location>
        <begin position="409"/>
        <end position="428"/>
    </location>
</feature>
<gene>
    <name evidence="4" type="ORF">C0Z20_18410</name>
</gene>
<keyword evidence="3" id="KW-0812">Transmembrane</keyword>
<dbReference type="GO" id="GO:0030313">
    <property type="term" value="C:cell envelope"/>
    <property type="evidence" value="ECO:0007669"/>
    <property type="project" value="UniProtKB-SubCell"/>
</dbReference>
<feature type="transmembrane region" description="Helical" evidence="3">
    <location>
        <begin position="172"/>
        <end position="195"/>
    </location>
</feature>
<feature type="transmembrane region" description="Helical" evidence="3">
    <location>
        <begin position="279"/>
        <end position="299"/>
    </location>
</feature>
<proteinExistence type="predicted"/>
<feature type="transmembrane region" description="Helical" evidence="3">
    <location>
        <begin position="207"/>
        <end position="228"/>
    </location>
</feature>
<protein>
    <recommendedName>
        <fullName evidence="6">HlyD family efflux transporter periplasmic adaptor subunit</fullName>
    </recommendedName>
</protein>
<dbReference type="AlphaFoldDB" id="A0A2N7X126"/>
<dbReference type="OrthoDB" id="9759690at2"/>
<reference evidence="4 5" key="1">
    <citation type="submission" date="2018-01" db="EMBL/GenBank/DDBJ databases">
        <title>Whole genome analyses suggest that Burkholderia sensu lato contains two further novel genera in the rhizoxinica-symbiotica group Mycetohabitans gen. nov., and Trinickia gen. nov.: implications for the evolution of diazotrophy and nodulation in the Burkholderiaceae.</title>
        <authorList>
            <person name="Estrada-de los Santos P."/>
            <person name="Palmer M."/>
            <person name="Chavez-Ramirez B."/>
            <person name="Beukes C."/>
            <person name="Steenkamp E.T."/>
            <person name="Hirsch A.M."/>
            <person name="Manyaka P."/>
            <person name="Maluk M."/>
            <person name="Lafos M."/>
            <person name="Crook M."/>
            <person name="Gross E."/>
            <person name="Simon M.F."/>
            <person name="Bueno dos Reis Junior F."/>
            <person name="Poole P.S."/>
            <person name="Venter S.N."/>
            <person name="James E.K."/>
        </authorList>
    </citation>
    <scope>NUCLEOTIDE SEQUENCE [LARGE SCALE GENOMIC DNA]</scope>
    <source>
        <strain evidence="4 5">JPY 581</strain>
    </source>
</reference>
<comment type="caution">
    <text evidence="4">The sequence shown here is derived from an EMBL/GenBank/DDBJ whole genome shotgun (WGS) entry which is preliminary data.</text>
</comment>
<dbReference type="STRING" id="863227.GCA_000373005_03941"/>
<name>A0A2N7X126_9BURK</name>
<evidence type="ECO:0000313" key="4">
    <source>
        <dbReference type="EMBL" id="PMS35458.1"/>
    </source>
</evidence>
<keyword evidence="3" id="KW-1133">Transmembrane helix</keyword>
<evidence type="ECO:0000256" key="2">
    <source>
        <dbReference type="ARBA" id="ARBA00023054"/>
    </source>
</evidence>
<evidence type="ECO:0000256" key="3">
    <source>
        <dbReference type="SAM" id="Phobius"/>
    </source>
</evidence>
<feature type="transmembrane region" description="Helical" evidence="3">
    <location>
        <begin position="448"/>
        <end position="465"/>
    </location>
</feature>
<sequence>MAVDLIETPVSGVAVEQASAASDAVHGHTGDAPPVALPPLREDIKLLPGPAASDGSPTWTLHDPARHRYVRIGWLEFEVLARWALGNTEAVARSISAETTIRATSQDVLDVLSFAHRADLTAPLDARATERFAALRAAERLSPARWLLKNYLSIKVRLINPDRMLSAVVPRIGWVFTRGFAIALALLAALGFYLISQQWAAYTHSLLHLFSLQGAALVGLALASAKVVHEIGHGVMAKRMGCRVPAMGVALLVLWPVLWTDTTDAWRLTDRRKRLAIDAAGMLAETTLAVFASLAWSVLPDGPLRTGAFLLSSSTWLLTIAINVNPLMRFDGYFLLSDWLDVPNLQDRGFAMGRWWLRETLFGLGDPPPEAFPRAKQRILIVYALSCMVYRFSLFLGIALVVYHMAFKALGIFLMCVEIGWFLVRPIVGEIRVWRARLGSRRPDRRAMITFACCAVALMLFVVPWRRELAAPALMRAAKQTTLYVAEPGRLVKQSTNGAAVALGQPIFALESPTVEYRKAAALAALGGVENRMKGQAFDPEQADMIAVGEQELQGAIASVDQVSAQEALLTVRAPFAGVLTDVPPLREGEWLPRREALGTLIDPSSAVVVAFVGEADLPRVHPGAHARFFPENGDWPVDLIVSSIETTSVRTLDVTELASVYGGGLAVRKSADNKLVPETAVYRAVLVPRNPHVEAWRRLRGQVDIEGDRASLIGQIYRRAVALFISESQV</sequence>
<dbReference type="Proteomes" id="UP000235777">
    <property type="component" value="Unassembled WGS sequence"/>
</dbReference>
<feature type="transmembrane region" description="Helical" evidence="3">
    <location>
        <begin position="380"/>
        <end position="403"/>
    </location>
</feature>
<keyword evidence="2" id="KW-0175">Coiled coil</keyword>
<comment type="subcellular location">
    <subcellularLocation>
        <location evidence="1">Cell envelope</location>
    </subcellularLocation>
</comment>
<evidence type="ECO:0008006" key="6">
    <source>
        <dbReference type="Google" id="ProtNLM"/>
    </source>
</evidence>
<dbReference type="PANTHER" id="PTHR32347">
    <property type="entry name" value="EFFLUX SYSTEM COMPONENT YKNX-RELATED"/>
    <property type="match status" value="1"/>
</dbReference>
<keyword evidence="5" id="KW-1185">Reference proteome</keyword>
<feature type="transmembrane region" description="Helical" evidence="3">
    <location>
        <begin position="240"/>
        <end position="259"/>
    </location>
</feature>
<accession>A0A2N7X126</accession>
<dbReference type="InterPro" id="IPR050465">
    <property type="entry name" value="UPF0194_transport"/>
</dbReference>
<keyword evidence="3" id="KW-0472">Membrane</keyword>
<dbReference type="RefSeq" id="WP_018442541.1">
    <property type="nucleotide sequence ID" value="NZ_KB890187.1"/>
</dbReference>